<dbReference type="SUPFAM" id="SSF48208">
    <property type="entry name" value="Six-hairpin glycosidases"/>
    <property type="match status" value="1"/>
</dbReference>
<name>A0A3N4LFJ5_9PEZI</name>
<dbReference type="InParanoid" id="A0A3N4LFJ5"/>
<dbReference type="Pfam" id="PF03663">
    <property type="entry name" value="Glyco_hydro_76"/>
    <property type="match status" value="1"/>
</dbReference>
<gene>
    <name evidence="1" type="ORF">L211DRAFT_858361</name>
</gene>
<dbReference type="STRING" id="1051890.A0A3N4LFJ5"/>
<dbReference type="InterPro" id="IPR053169">
    <property type="entry name" value="MUG_Protein"/>
</dbReference>
<reference evidence="1 2" key="1">
    <citation type="journal article" date="2018" name="Nat. Ecol. Evol.">
        <title>Pezizomycetes genomes reveal the molecular basis of ectomycorrhizal truffle lifestyle.</title>
        <authorList>
            <person name="Murat C."/>
            <person name="Payen T."/>
            <person name="Noel B."/>
            <person name="Kuo A."/>
            <person name="Morin E."/>
            <person name="Chen J."/>
            <person name="Kohler A."/>
            <person name="Krizsan K."/>
            <person name="Balestrini R."/>
            <person name="Da Silva C."/>
            <person name="Montanini B."/>
            <person name="Hainaut M."/>
            <person name="Levati E."/>
            <person name="Barry K.W."/>
            <person name="Belfiori B."/>
            <person name="Cichocki N."/>
            <person name="Clum A."/>
            <person name="Dockter R.B."/>
            <person name="Fauchery L."/>
            <person name="Guy J."/>
            <person name="Iotti M."/>
            <person name="Le Tacon F."/>
            <person name="Lindquist E.A."/>
            <person name="Lipzen A."/>
            <person name="Malagnac F."/>
            <person name="Mello A."/>
            <person name="Molinier V."/>
            <person name="Miyauchi S."/>
            <person name="Poulain J."/>
            <person name="Riccioni C."/>
            <person name="Rubini A."/>
            <person name="Sitrit Y."/>
            <person name="Splivallo R."/>
            <person name="Traeger S."/>
            <person name="Wang M."/>
            <person name="Zifcakova L."/>
            <person name="Wipf D."/>
            <person name="Zambonelli A."/>
            <person name="Paolocci F."/>
            <person name="Nowrousian M."/>
            <person name="Ottonello S."/>
            <person name="Baldrian P."/>
            <person name="Spatafora J.W."/>
            <person name="Henrissat B."/>
            <person name="Nagy L.G."/>
            <person name="Aury J.M."/>
            <person name="Wincker P."/>
            <person name="Grigoriev I.V."/>
            <person name="Bonfante P."/>
            <person name="Martin F.M."/>
        </authorList>
    </citation>
    <scope>NUCLEOTIDE SEQUENCE [LARGE SCALE GENOMIC DNA]</scope>
    <source>
        <strain evidence="1 2">ATCC MYA-4762</strain>
    </source>
</reference>
<evidence type="ECO:0008006" key="3">
    <source>
        <dbReference type="Google" id="ProtNLM"/>
    </source>
</evidence>
<dbReference type="EMBL" id="ML121558">
    <property type="protein sequence ID" value="RPB21664.1"/>
    <property type="molecule type" value="Genomic_DNA"/>
</dbReference>
<evidence type="ECO:0000313" key="1">
    <source>
        <dbReference type="EMBL" id="RPB21664.1"/>
    </source>
</evidence>
<evidence type="ECO:0000313" key="2">
    <source>
        <dbReference type="Proteomes" id="UP000267821"/>
    </source>
</evidence>
<dbReference type="Proteomes" id="UP000267821">
    <property type="component" value="Unassembled WGS sequence"/>
</dbReference>
<keyword evidence="2" id="KW-1185">Reference proteome</keyword>
<dbReference type="GO" id="GO:0005975">
    <property type="term" value="P:carbohydrate metabolic process"/>
    <property type="evidence" value="ECO:0007669"/>
    <property type="project" value="InterPro"/>
</dbReference>
<organism evidence="1 2">
    <name type="scientific">Terfezia boudieri ATCC MYA-4762</name>
    <dbReference type="NCBI Taxonomy" id="1051890"/>
    <lineage>
        <taxon>Eukaryota</taxon>
        <taxon>Fungi</taxon>
        <taxon>Dikarya</taxon>
        <taxon>Ascomycota</taxon>
        <taxon>Pezizomycotina</taxon>
        <taxon>Pezizomycetes</taxon>
        <taxon>Pezizales</taxon>
        <taxon>Pezizaceae</taxon>
        <taxon>Terfezia</taxon>
    </lineage>
</organism>
<accession>A0A3N4LFJ5</accession>
<dbReference type="PANTHER" id="PTHR47791">
    <property type="entry name" value="MEIOTICALLY UP-REGULATED GENE 191 PROTEIN"/>
    <property type="match status" value="1"/>
</dbReference>
<dbReference type="AlphaFoldDB" id="A0A3N4LFJ5"/>
<dbReference type="InterPro" id="IPR008928">
    <property type="entry name" value="6-hairpin_glycosidase_sf"/>
</dbReference>
<dbReference type="InterPro" id="IPR005198">
    <property type="entry name" value="Glyco_hydro_76"/>
</dbReference>
<sequence length="431" mass="49085">MSIYTQEGIAVARRIWRQFWSPEYKHFRTQGKTAETIGAWNGYTVWAYLIGLEAILEAEKSAPGMFRAEIQEALFEMEQHWSPDYGAYCAWIYFKGNGDIYMDDNAQIAILLLLAHRLLPPPVGLPYRSYIERASQVVDFCLTGWDKTNGGGIRWHVSADGPPWTNRNACSTSLTAVAVLELASVLRDGGVSNTDKQVRGLVDWGRKCVDWVWEKLVVGNGDGLVLDGLVQKQKGGPWVIERPTYTYNTGHTITALVLLYDLLLPGDPWAPTVRLRANSLVILSIDRTKGLYDKTVPNLQQRYWWDNNFFVHLLVEGLVVWGMRFGYEDNDLWKQVRGEIQRQMNYLMTYLRDKDDGLYWRNFRLYTISMGHLRVYKTLTGDVGRQPELDAAEVRQDDQSMALPVTQRELVKTLLGCGGAGRSLCIAGRVF</sequence>
<dbReference type="OrthoDB" id="9984024at2759"/>
<protein>
    <recommendedName>
        <fullName evidence="3">Six-hairpin glycosidase</fullName>
    </recommendedName>
</protein>
<dbReference type="Gene3D" id="1.50.10.20">
    <property type="match status" value="1"/>
</dbReference>
<proteinExistence type="predicted"/>
<dbReference type="PANTHER" id="PTHR47791:SF3">
    <property type="entry name" value="MEIOTICALLY UP-REGULATED GENE 191 PROTEIN"/>
    <property type="match status" value="1"/>
</dbReference>